<evidence type="ECO:0000259" key="3">
    <source>
        <dbReference type="PROSITE" id="PS50234"/>
    </source>
</evidence>
<protein>
    <recommendedName>
        <fullName evidence="3">VWFA domain-containing protein</fullName>
    </recommendedName>
</protein>
<feature type="signal peptide" evidence="2">
    <location>
        <begin position="1"/>
        <end position="23"/>
    </location>
</feature>
<feature type="domain" description="VWFA" evidence="3">
    <location>
        <begin position="76"/>
        <end position="282"/>
    </location>
</feature>
<evidence type="ECO:0000313" key="4">
    <source>
        <dbReference type="EMBL" id="AKT43527.1"/>
    </source>
</evidence>
<dbReference type="CDD" id="cd00198">
    <property type="entry name" value="vWFA"/>
    <property type="match status" value="1"/>
</dbReference>
<sequence length="367" mass="37646">MRRLLSRLFLAVPLGLLSAAVHGACSPDSGVTQSSSSTTGGEDDGGLLDPPPDTGILDPDAACALVTEEAISVPLNLYILLDKSSSMAGDKWQSAKVGLTAFLNDARFEGIRVALRFFPRAADNVPACDQFAYKEPAVDYGPLPGNTSALLQALDAETPNGFNTPIYPALGGALLKGIEVAQNNPGEASAVLLVTDGQPAGPQGTCGGVNPEDPTVIANLARTGAQHDPPVLTYVIGLPGADQTFSNQVASAGGTSTAVLVSASNVAAEFQAALTRVTGDALPCEYELPTDVKQGNVAITSVNVLLTLGADEPSVLPQDAACDGAGWRYDIPGDPSHIELCPATCASLKQQDAAKIQILLGCTTIVQ</sequence>
<dbReference type="SMART" id="SM00327">
    <property type="entry name" value="VWA"/>
    <property type="match status" value="1"/>
</dbReference>
<keyword evidence="2" id="KW-0732">Signal</keyword>
<name>A0A0K1ES96_CHOCO</name>
<keyword evidence="5" id="KW-1185">Reference proteome</keyword>
<feature type="chain" id="PRO_5005459922" description="VWFA domain-containing protein" evidence="2">
    <location>
        <begin position="24"/>
        <end position="367"/>
    </location>
</feature>
<feature type="region of interest" description="Disordered" evidence="1">
    <location>
        <begin position="27"/>
        <end position="53"/>
    </location>
</feature>
<dbReference type="KEGG" id="ccro:CMC5_077590"/>
<dbReference type="Gene3D" id="3.40.50.410">
    <property type="entry name" value="von Willebrand factor, type A domain"/>
    <property type="match status" value="1"/>
</dbReference>
<dbReference type="SUPFAM" id="SSF53300">
    <property type="entry name" value="vWA-like"/>
    <property type="match status" value="1"/>
</dbReference>
<gene>
    <name evidence="4" type="ORF">CMC5_077590</name>
</gene>
<dbReference type="PROSITE" id="PS50234">
    <property type="entry name" value="VWFA"/>
    <property type="match status" value="1"/>
</dbReference>
<proteinExistence type="predicted"/>
<evidence type="ECO:0000256" key="1">
    <source>
        <dbReference type="SAM" id="MobiDB-lite"/>
    </source>
</evidence>
<evidence type="ECO:0000313" key="5">
    <source>
        <dbReference type="Proteomes" id="UP000067626"/>
    </source>
</evidence>
<reference evidence="4 5" key="1">
    <citation type="submission" date="2015-07" db="EMBL/GenBank/DDBJ databases">
        <title>Genome analysis of myxobacterium Chondromyces crocatus Cm c5 reveals a high potential for natural compound synthesis and the genetic basis for the loss of fruiting body formation.</title>
        <authorList>
            <person name="Zaburannyi N."/>
            <person name="Bunk B."/>
            <person name="Maier J."/>
            <person name="Overmann J."/>
            <person name="Mueller R."/>
        </authorList>
    </citation>
    <scope>NUCLEOTIDE SEQUENCE [LARGE SCALE GENOMIC DNA]</scope>
    <source>
        <strain evidence="4 5">Cm c5</strain>
    </source>
</reference>
<accession>A0A0K1ES96</accession>
<organism evidence="4 5">
    <name type="scientific">Chondromyces crocatus</name>
    <dbReference type="NCBI Taxonomy" id="52"/>
    <lineage>
        <taxon>Bacteria</taxon>
        <taxon>Pseudomonadati</taxon>
        <taxon>Myxococcota</taxon>
        <taxon>Polyangia</taxon>
        <taxon>Polyangiales</taxon>
        <taxon>Polyangiaceae</taxon>
        <taxon>Chondromyces</taxon>
    </lineage>
</organism>
<dbReference type="InterPro" id="IPR036465">
    <property type="entry name" value="vWFA_dom_sf"/>
</dbReference>
<dbReference type="Proteomes" id="UP000067626">
    <property type="component" value="Chromosome"/>
</dbReference>
<dbReference type="RefSeq" id="WP_050434981.1">
    <property type="nucleotide sequence ID" value="NZ_CP012159.1"/>
</dbReference>
<evidence type="ECO:0000256" key="2">
    <source>
        <dbReference type="SAM" id="SignalP"/>
    </source>
</evidence>
<dbReference type="EMBL" id="CP012159">
    <property type="protein sequence ID" value="AKT43527.1"/>
    <property type="molecule type" value="Genomic_DNA"/>
</dbReference>
<feature type="compositionally biased region" description="Low complexity" evidence="1">
    <location>
        <begin position="27"/>
        <end position="40"/>
    </location>
</feature>
<dbReference type="InterPro" id="IPR002035">
    <property type="entry name" value="VWF_A"/>
</dbReference>
<dbReference type="AlphaFoldDB" id="A0A0K1ES96"/>
<dbReference type="OrthoDB" id="5500855at2"/>